<keyword evidence="10" id="KW-1185">Reference proteome</keyword>
<feature type="region of interest" description="Disordered" evidence="8">
    <location>
        <begin position="125"/>
        <end position="153"/>
    </location>
</feature>
<name>A0A6G8Q3W5_9ACTN</name>
<keyword evidence="3" id="KW-0533">Nickel</keyword>
<sequence>MSVLDGWLEGFMHGSAGLGMVLLVSLLLGLRHASDPDHLAAVTTLVASDEERDKLRKAGLLGLGWGLGHGTTLVLVGLPLVLVGRYLPEPVSQAAEVVIGVIILLLAVRLLARWRPGLLRAHTHDHPAGGAAPHRHVHSHAGKVGGSHEHQHASALRTPLSAYGVGLVHGIGGAHAASALDDIRQDRGHGSAPALRGGDGRLHGGALDRLRARHSGRADRTKLRAGGSGIGGPGRGIRPLVRPRCLGPRELPLLVYEGCGAESLERCSSVGTGPAPRAARA</sequence>
<feature type="region of interest" description="Disordered" evidence="8">
    <location>
        <begin position="185"/>
        <end position="238"/>
    </location>
</feature>
<dbReference type="Proteomes" id="UP000502706">
    <property type="component" value="Plasmid unnamed1"/>
</dbReference>
<evidence type="ECO:0000256" key="6">
    <source>
        <dbReference type="ARBA" id="ARBA00023136"/>
    </source>
</evidence>
<dbReference type="KEGG" id="rmar:GBA65_21410"/>
<evidence type="ECO:0000256" key="3">
    <source>
        <dbReference type="ARBA" id="ARBA00022596"/>
    </source>
</evidence>
<accession>A0A6G8Q3W5</accession>
<comment type="caution">
    <text evidence="7">Lacks conserved residue(s) required for the propagation of feature annotation.</text>
</comment>
<dbReference type="GO" id="GO:0015099">
    <property type="term" value="F:nickel cation transmembrane transporter activity"/>
    <property type="evidence" value="ECO:0007669"/>
    <property type="project" value="UniProtKB-UniRule"/>
</dbReference>
<evidence type="ECO:0000256" key="8">
    <source>
        <dbReference type="SAM" id="MobiDB-lite"/>
    </source>
</evidence>
<feature type="transmembrane region" description="Helical" evidence="7">
    <location>
        <begin position="60"/>
        <end position="82"/>
    </location>
</feature>
<reference evidence="9 10" key="1">
    <citation type="submission" date="2019-10" db="EMBL/GenBank/DDBJ databases">
        <title>Rubrobacter sp nov SCSIO 52915 isolated from a deep-sea sediment in the South China Sea.</title>
        <authorList>
            <person name="Chen R.W."/>
        </authorList>
    </citation>
    <scope>NUCLEOTIDE SEQUENCE [LARGE SCALE GENOMIC DNA]</scope>
    <source>
        <strain evidence="9 10">SCSIO 52915</strain>
        <plasmid evidence="9 10">unnamed1</plasmid>
    </source>
</reference>
<dbReference type="EMBL" id="CP045122">
    <property type="protein sequence ID" value="QIN81007.1"/>
    <property type="molecule type" value="Genomic_DNA"/>
</dbReference>
<evidence type="ECO:0000256" key="7">
    <source>
        <dbReference type="RuleBase" id="RU362101"/>
    </source>
</evidence>
<evidence type="ECO:0000313" key="9">
    <source>
        <dbReference type="EMBL" id="QIN81007.1"/>
    </source>
</evidence>
<protein>
    <recommendedName>
        <fullName evidence="7">Nickel/cobalt efflux system</fullName>
    </recommendedName>
</protein>
<keyword evidence="9" id="KW-0614">Plasmid</keyword>
<feature type="compositionally biased region" description="Gly residues" evidence="8">
    <location>
        <begin position="226"/>
        <end position="235"/>
    </location>
</feature>
<evidence type="ECO:0000256" key="2">
    <source>
        <dbReference type="ARBA" id="ARBA00022448"/>
    </source>
</evidence>
<dbReference type="GO" id="GO:0005886">
    <property type="term" value="C:plasma membrane"/>
    <property type="evidence" value="ECO:0007669"/>
    <property type="project" value="UniProtKB-SubCell"/>
</dbReference>
<dbReference type="AlphaFoldDB" id="A0A6G8Q3W5"/>
<keyword evidence="5 7" id="KW-1133">Transmembrane helix</keyword>
<dbReference type="Pfam" id="PF03824">
    <property type="entry name" value="NicO"/>
    <property type="match status" value="1"/>
</dbReference>
<proteinExistence type="inferred from homology"/>
<comment type="similarity">
    <text evidence="7">Belongs to the NiCoT transporter (TC 2.A.52) family.</text>
</comment>
<evidence type="ECO:0000256" key="4">
    <source>
        <dbReference type="ARBA" id="ARBA00022692"/>
    </source>
</evidence>
<feature type="compositionally biased region" description="Basic and acidic residues" evidence="8">
    <location>
        <begin position="198"/>
        <end position="222"/>
    </location>
</feature>
<feature type="transmembrane region" description="Helical" evidence="7">
    <location>
        <begin position="94"/>
        <end position="112"/>
    </location>
</feature>
<comment type="subcellular location">
    <subcellularLocation>
        <location evidence="7">Cell membrane</location>
        <topology evidence="7">Multi-pass membrane protein</topology>
    </subcellularLocation>
    <subcellularLocation>
        <location evidence="1">Endomembrane system</location>
        <topology evidence="1">Multi-pass membrane protein</topology>
    </subcellularLocation>
</comment>
<keyword evidence="2 7" id="KW-0813">Transport</keyword>
<dbReference type="InterPro" id="IPR011541">
    <property type="entry name" value="Ni/Co_transpt_high_affinity"/>
</dbReference>
<keyword evidence="4 7" id="KW-0812">Transmembrane</keyword>
<evidence type="ECO:0000313" key="10">
    <source>
        <dbReference type="Proteomes" id="UP000502706"/>
    </source>
</evidence>
<organism evidence="9 10">
    <name type="scientific">Rubrobacter marinus</name>
    <dbReference type="NCBI Taxonomy" id="2653852"/>
    <lineage>
        <taxon>Bacteria</taxon>
        <taxon>Bacillati</taxon>
        <taxon>Actinomycetota</taxon>
        <taxon>Rubrobacteria</taxon>
        <taxon>Rubrobacterales</taxon>
        <taxon>Rubrobacteraceae</taxon>
        <taxon>Rubrobacter</taxon>
    </lineage>
</organism>
<evidence type="ECO:0000256" key="1">
    <source>
        <dbReference type="ARBA" id="ARBA00004127"/>
    </source>
</evidence>
<feature type="transmembrane region" description="Helical" evidence="7">
    <location>
        <begin position="12"/>
        <end position="30"/>
    </location>
</feature>
<dbReference type="GO" id="GO:0012505">
    <property type="term" value="C:endomembrane system"/>
    <property type="evidence" value="ECO:0007669"/>
    <property type="project" value="UniProtKB-SubCell"/>
</dbReference>
<evidence type="ECO:0000256" key="5">
    <source>
        <dbReference type="ARBA" id="ARBA00022989"/>
    </source>
</evidence>
<gene>
    <name evidence="9" type="ORF">GBA65_21410</name>
</gene>
<keyword evidence="6 7" id="KW-0472">Membrane</keyword>
<geneLocation type="plasmid" evidence="9 10">
    <name>unnamed1</name>
</geneLocation>